<gene>
    <name evidence="3" type="ORF">Taro_039173</name>
</gene>
<feature type="region of interest" description="Disordered" evidence="2">
    <location>
        <begin position="213"/>
        <end position="235"/>
    </location>
</feature>
<dbReference type="EMBL" id="NMUH01003607">
    <property type="protein sequence ID" value="MQM06352.1"/>
    <property type="molecule type" value="Genomic_DNA"/>
</dbReference>
<organism evidence="3 4">
    <name type="scientific">Colocasia esculenta</name>
    <name type="common">Wild taro</name>
    <name type="synonym">Arum esculentum</name>
    <dbReference type="NCBI Taxonomy" id="4460"/>
    <lineage>
        <taxon>Eukaryota</taxon>
        <taxon>Viridiplantae</taxon>
        <taxon>Streptophyta</taxon>
        <taxon>Embryophyta</taxon>
        <taxon>Tracheophyta</taxon>
        <taxon>Spermatophyta</taxon>
        <taxon>Magnoliopsida</taxon>
        <taxon>Liliopsida</taxon>
        <taxon>Araceae</taxon>
        <taxon>Aroideae</taxon>
        <taxon>Colocasieae</taxon>
        <taxon>Colocasia</taxon>
    </lineage>
</organism>
<feature type="coiled-coil region" evidence="1">
    <location>
        <begin position="82"/>
        <end position="116"/>
    </location>
</feature>
<evidence type="ECO:0000313" key="3">
    <source>
        <dbReference type="EMBL" id="MQM06352.1"/>
    </source>
</evidence>
<protein>
    <submittedName>
        <fullName evidence="3">Uncharacterized protein</fullName>
    </submittedName>
</protein>
<feature type="region of interest" description="Disordered" evidence="2">
    <location>
        <begin position="407"/>
        <end position="446"/>
    </location>
</feature>
<feature type="region of interest" description="Disordered" evidence="2">
    <location>
        <begin position="352"/>
        <end position="395"/>
    </location>
</feature>
<evidence type="ECO:0000256" key="2">
    <source>
        <dbReference type="SAM" id="MobiDB-lite"/>
    </source>
</evidence>
<keyword evidence="1" id="KW-0175">Coiled coil</keyword>
<proteinExistence type="predicted"/>
<dbReference type="Proteomes" id="UP000652761">
    <property type="component" value="Unassembled WGS sequence"/>
</dbReference>
<dbReference type="AlphaFoldDB" id="A0A843W8M4"/>
<evidence type="ECO:0000256" key="1">
    <source>
        <dbReference type="SAM" id="Coils"/>
    </source>
</evidence>
<reference evidence="3" key="1">
    <citation type="submission" date="2017-07" db="EMBL/GenBank/DDBJ databases">
        <title>Taro Niue Genome Assembly and Annotation.</title>
        <authorList>
            <person name="Atibalentja N."/>
            <person name="Keating K."/>
            <person name="Fields C.J."/>
        </authorList>
    </citation>
    <scope>NUCLEOTIDE SEQUENCE</scope>
    <source>
        <strain evidence="3">Niue_2</strain>
        <tissue evidence="3">Leaf</tissue>
    </source>
</reference>
<accession>A0A843W8M4</accession>
<evidence type="ECO:0000313" key="4">
    <source>
        <dbReference type="Proteomes" id="UP000652761"/>
    </source>
</evidence>
<feature type="compositionally biased region" description="Basic and acidic residues" evidence="2">
    <location>
        <begin position="221"/>
        <end position="235"/>
    </location>
</feature>
<keyword evidence="4" id="KW-1185">Reference proteome</keyword>
<sequence>MFAHAQLWETKSKLNVSLPYAHLLTKVFKHFGVDLSGAVAEKMGQSIRSRNLKKSGFLVQEGVWSKSSVAEGEAVIGDFPEEQEAAVEQAAAEEEVEAAAEQAAAAEEEVEAAEQAAAEQEPAESAAVEVPIVECQSEAQVEVGAAGVADSLPTTLVASILREVLDSIPSTLATSKEGGCVEEEVVAPSHSKVQSEQVADVEIQAGTQQDVVMEEAPSQEEQSRVEPKESESVAEGHLEKVVLEEAPARGEHFSVEVPTSIQGEQEPVIQQGKQKRVALKRPRKSHKKINLKPIMALLKAQGEVLSSVQTSVQGIISNQASTSSDLSSIRNAMRWFNKEMSDIKNLLANLSRSSGVTQSSPAEVPRPPGPPAEVSRPTGPPVQASGPPGPSGQASVVRAVKGKEPMSATLAPDTSNLATPVLSSPTSPSTAPPAPPTIKHPLSHSQKSKILEGTEFKTEDQWANVKGNKAQYNKFLTARAESMTHGAHSLTLSEWFFLKHKNLWGPFILKEIRIAKSFQQYSDFCFLNKLPEVQFSQFHSAIVMLRSERPVNFPLTVNFADVRVDSLVLLPKLHSLVFDSDAGSHAFDMFAKQMGRMSAKQSRLPSFLRFIFREYHSGRISSQILAPLISECERLTTPVWTLIYRETNLQLEAINSSLVHQNKPSLSAEAFMDLNFINPIQEIYVQWAARYTAFFALKQDLIDQKIFYPISLDRFLHRASFGKSTYFRFILDPDQYSEFLDQQRALYIQRATQSMGPNFSVASGVFQQTFEDLEIKAWAVISQHASFKQILIRDRSF</sequence>
<comment type="caution">
    <text evidence="3">The sequence shown here is derived from an EMBL/GenBank/DDBJ whole genome shotgun (WGS) entry which is preliminary data.</text>
</comment>
<name>A0A843W8M4_COLES</name>
<feature type="compositionally biased region" description="Low complexity" evidence="2">
    <location>
        <begin position="418"/>
        <end position="429"/>
    </location>
</feature>